<dbReference type="AlphaFoldDB" id="A0AAW5JV39"/>
<reference evidence="2" key="1">
    <citation type="submission" date="2022-06" db="EMBL/GenBank/DDBJ databases">
        <title>Isolation of gut microbiota from human fecal samples.</title>
        <authorList>
            <person name="Pamer E.G."/>
            <person name="Barat B."/>
            <person name="Waligurski E."/>
            <person name="Medina S."/>
            <person name="Paddock L."/>
            <person name="Mostad J."/>
        </authorList>
    </citation>
    <scope>NUCLEOTIDE SEQUENCE</scope>
    <source>
        <strain evidence="2">DFI.9.91</strain>
    </source>
</reference>
<accession>A0AAW5JV39</accession>
<dbReference type="InterPro" id="IPR051448">
    <property type="entry name" value="CdaR-like_regulators"/>
</dbReference>
<dbReference type="PANTHER" id="PTHR33744">
    <property type="entry name" value="CARBOHYDRATE DIACID REGULATOR"/>
    <property type="match status" value="1"/>
</dbReference>
<evidence type="ECO:0000259" key="1">
    <source>
        <dbReference type="Pfam" id="PF13556"/>
    </source>
</evidence>
<dbReference type="PANTHER" id="PTHR33744:SF7">
    <property type="entry name" value="PUCR FAMILY TRANSCRIPTIONAL REGULATOR"/>
    <property type="match status" value="1"/>
</dbReference>
<name>A0AAW5JV39_9FIRM</name>
<gene>
    <name evidence="2" type="ORF">NE579_12100</name>
</gene>
<dbReference type="RefSeq" id="WP_256304444.1">
    <property type="nucleotide sequence ID" value="NZ_JANFYS010000026.1"/>
</dbReference>
<sequence>MSSLRFLLRQLEPFVLRTALCPGQDACPDRVELLCTQKTLTADRLYLGDVRAATGLSGARIAPGTTVLLSDACADDLPKLSLPGGSLVLFSCSLAKLYNTLADASAQKAGWCHAYQELTDHGGGLHAIVALTAKLAGSAVLLLDHNGRVVAGAGMEGSAYLSGQVAATGALPLRTAELLFGGMPPDGGGSCAIPGTELVLYGRRMAHLGDPFGMLLIEGRQERDGPEVQSLCDCAADCLSRRLLSHDLERLGSSTKLFQQCWEDIVERRLTGSAEIRSALSRMPNPVEPFVQVAVITFAGGGAGVPYNYLLARLRECFPRANLAVYHKDVVILLSYRERTFRPELDDSGQLTRLLERYNGFMAVSNGTRNLDALGSNFLLAKRTALLAQALRKSCDERIFFHEDYSMYCVIDLCVQRYLEIEGNDDVLYLVHPAVILLTRYDSQHNSNLRDVLYYYLLNDRNLVKTAAATYMHRNTVINKVNKILDLLQLDLEDGNLRQRLMFSCQFIRYYENILKREFRP</sequence>
<proteinExistence type="predicted"/>
<evidence type="ECO:0000313" key="2">
    <source>
        <dbReference type="EMBL" id="MCQ4771199.1"/>
    </source>
</evidence>
<feature type="domain" description="PucR C-terminal helix-turn-helix" evidence="1">
    <location>
        <begin position="449"/>
        <end position="505"/>
    </location>
</feature>
<organism evidence="2 3">
    <name type="scientific">Intestinimonas massiliensis</name>
    <name type="common">ex Afouda et al. 2020</name>
    <dbReference type="NCBI Taxonomy" id="1673721"/>
    <lineage>
        <taxon>Bacteria</taxon>
        <taxon>Bacillati</taxon>
        <taxon>Bacillota</taxon>
        <taxon>Clostridia</taxon>
        <taxon>Eubacteriales</taxon>
        <taxon>Intestinimonas</taxon>
    </lineage>
</organism>
<evidence type="ECO:0000313" key="3">
    <source>
        <dbReference type="Proteomes" id="UP001204562"/>
    </source>
</evidence>
<dbReference type="InterPro" id="IPR042070">
    <property type="entry name" value="PucR_C-HTH_sf"/>
</dbReference>
<dbReference type="EMBL" id="JANFYS010000026">
    <property type="protein sequence ID" value="MCQ4771199.1"/>
    <property type="molecule type" value="Genomic_DNA"/>
</dbReference>
<dbReference type="Gene3D" id="1.10.10.2840">
    <property type="entry name" value="PucR C-terminal helix-turn-helix domain"/>
    <property type="match status" value="1"/>
</dbReference>
<comment type="caution">
    <text evidence="2">The sequence shown here is derived from an EMBL/GenBank/DDBJ whole genome shotgun (WGS) entry which is preliminary data.</text>
</comment>
<dbReference type="InterPro" id="IPR025736">
    <property type="entry name" value="PucR_C-HTH_dom"/>
</dbReference>
<dbReference type="Pfam" id="PF13556">
    <property type="entry name" value="HTH_30"/>
    <property type="match status" value="1"/>
</dbReference>
<protein>
    <submittedName>
        <fullName evidence="2">Helix-turn-helix domain-containing protein</fullName>
    </submittedName>
</protein>
<dbReference type="Proteomes" id="UP001204562">
    <property type="component" value="Unassembled WGS sequence"/>
</dbReference>